<evidence type="ECO:0000313" key="2">
    <source>
        <dbReference type="EMBL" id="KAF7541195.1"/>
    </source>
</evidence>
<feature type="region of interest" description="Disordered" evidence="1">
    <location>
        <begin position="1"/>
        <end position="112"/>
    </location>
</feature>
<gene>
    <name evidence="2" type="ORF">G7Z17_g12024</name>
</gene>
<evidence type="ECO:0000256" key="1">
    <source>
        <dbReference type="SAM" id="MobiDB-lite"/>
    </source>
</evidence>
<dbReference type="AlphaFoldDB" id="A0A9P5GYF6"/>
<reference evidence="2" key="1">
    <citation type="submission" date="2020-03" db="EMBL/GenBank/DDBJ databases">
        <title>Draft Genome Sequence of Cylindrodendrum hubeiense.</title>
        <authorList>
            <person name="Buettner E."/>
            <person name="Kellner H."/>
        </authorList>
    </citation>
    <scope>NUCLEOTIDE SEQUENCE</scope>
    <source>
        <strain evidence="2">IHI 201604</strain>
    </source>
</reference>
<name>A0A9P5GYF6_9HYPO</name>
<protein>
    <submittedName>
        <fullName evidence="2">Uncharacterized protein</fullName>
    </submittedName>
</protein>
<organism evidence="2 3">
    <name type="scientific">Cylindrodendrum hubeiense</name>
    <dbReference type="NCBI Taxonomy" id="595255"/>
    <lineage>
        <taxon>Eukaryota</taxon>
        <taxon>Fungi</taxon>
        <taxon>Dikarya</taxon>
        <taxon>Ascomycota</taxon>
        <taxon>Pezizomycotina</taxon>
        <taxon>Sordariomycetes</taxon>
        <taxon>Hypocreomycetidae</taxon>
        <taxon>Hypocreales</taxon>
        <taxon>Nectriaceae</taxon>
        <taxon>Cylindrodendrum</taxon>
    </lineage>
</organism>
<feature type="compositionally biased region" description="Low complexity" evidence="1">
    <location>
        <begin position="1"/>
        <end position="17"/>
    </location>
</feature>
<evidence type="ECO:0000313" key="3">
    <source>
        <dbReference type="Proteomes" id="UP000722485"/>
    </source>
</evidence>
<dbReference type="EMBL" id="JAANBB010000503">
    <property type="protein sequence ID" value="KAF7541195.1"/>
    <property type="molecule type" value="Genomic_DNA"/>
</dbReference>
<comment type="caution">
    <text evidence="2">The sequence shown here is derived from an EMBL/GenBank/DDBJ whole genome shotgun (WGS) entry which is preliminary data.</text>
</comment>
<proteinExistence type="predicted"/>
<feature type="compositionally biased region" description="Low complexity" evidence="1">
    <location>
        <begin position="54"/>
        <end position="67"/>
    </location>
</feature>
<accession>A0A9P5GYF6</accession>
<sequence>MGSMASSTCQSTPTSPQALQREAHSLPVRAKPTPVTREAHSSQKPTTTPAYHIAQPGQARPQAAAQPKRTLTQPNPGRGATSAQRPAHSNVAPFRGCYVRRGQPGISKPPPLILPGDSSRAALAALRCSRSSLLLLSLLSLPSSPVPVPHPSPIIHSHSQVVSTS</sequence>
<keyword evidence="3" id="KW-1185">Reference proteome</keyword>
<dbReference type="Proteomes" id="UP000722485">
    <property type="component" value="Unassembled WGS sequence"/>
</dbReference>
<feature type="region of interest" description="Disordered" evidence="1">
    <location>
        <begin position="146"/>
        <end position="165"/>
    </location>
</feature>